<evidence type="ECO:0000256" key="1">
    <source>
        <dbReference type="SAM" id="Phobius"/>
    </source>
</evidence>
<feature type="transmembrane region" description="Helical" evidence="1">
    <location>
        <begin position="21"/>
        <end position="39"/>
    </location>
</feature>
<name>V9IPJ6_PHYAT</name>
<dbReference type="EMBL" id="JQ390526">
    <property type="protein sequence ID" value="AFE62775.1"/>
    <property type="molecule type" value="Genomic_DNA"/>
</dbReference>
<keyword evidence="1" id="KW-1133">Transmembrane helix</keyword>
<protein>
    <submittedName>
        <fullName evidence="2">NADH dehydrogenase subunit 6</fullName>
    </submittedName>
</protein>
<reference evidence="2" key="1">
    <citation type="journal article" date="2014" name="J. Molluscan Stud.">
        <title>Physella acuta: atypical mitochondrial gene order among panpulmonates (Gastropoda).</title>
        <authorList>
            <person name="Nolan J.R."/>
            <person name="Bergthorsson U."/>
            <person name="Adema C.M."/>
        </authorList>
    </citation>
    <scope>NUCLEOTIDE SEQUENCE</scope>
    <source>
        <strain evidence="2">B</strain>
    </source>
</reference>
<keyword evidence="2" id="KW-0496">Mitochondrion</keyword>
<evidence type="ECO:0000313" key="2">
    <source>
        <dbReference type="EMBL" id="AFE62775.1"/>
    </source>
</evidence>
<keyword evidence="1" id="KW-0472">Membrane</keyword>
<proteinExistence type="predicted"/>
<feature type="transmembrane region" description="Helical" evidence="1">
    <location>
        <begin position="107"/>
        <end position="130"/>
    </location>
</feature>
<accession>V9IPJ6</accession>
<gene>
    <name evidence="2" type="primary">ND6</name>
</gene>
<feature type="transmembrane region" description="Helical" evidence="1">
    <location>
        <begin position="45"/>
        <end position="65"/>
    </location>
</feature>
<geneLocation type="mitochondrion" evidence="2"/>
<feature type="transmembrane region" description="Helical" evidence="1">
    <location>
        <begin position="77"/>
        <end position="95"/>
    </location>
</feature>
<sequence length="140" mass="16375">MFMSFIMMGNLYLLLNHKNHMNLLIIIFYTCVLCGLSILESVNLAFLLMMIVFVGGIMVLMMYTVMMTSNLLVMWNMKWICTFICMGLLMVDWGWSIGSLMTMNIYYPLNLMVMLIMYLFIVMIASYNMLKSTKNLNVYN</sequence>
<organism evidence="2">
    <name type="scientific">Physella acuta</name>
    <name type="common">Acute bladder snail</name>
    <name type="synonym">Physa acuta</name>
    <dbReference type="NCBI Taxonomy" id="109671"/>
    <lineage>
        <taxon>Eukaryota</taxon>
        <taxon>Metazoa</taxon>
        <taxon>Spiralia</taxon>
        <taxon>Lophotrochozoa</taxon>
        <taxon>Mollusca</taxon>
        <taxon>Gastropoda</taxon>
        <taxon>Heterobranchia</taxon>
        <taxon>Euthyneura</taxon>
        <taxon>Panpulmonata</taxon>
        <taxon>Hygrophila</taxon>
        <taxon>Lymnaeoidea</taxon>
        <taxon>Physidae</taxon>
        <taxon>Physella</taxon>
    </lineage>
</organism>
<dbReference type="AlphaFoldDB" id="V9IPJ6"/>
<keyword evidence="1" id="KW-0812">Transmembrane</keyword>